<dbReference type="AlphaFoldDB" id="A0A941EG41"/>
<accession>A0A941EG41</accession>
<dbReference type="Proteomes" id="UP000676325">
    <property type="component" value="Unassembled WGS sequence"/>
</dbReference>
<organism evidence="1 2">
    <name type="scientific">Actinospica acidithermotolerans</name>
    <dbReference type="NCBI Taxonomy" id="2828514"/>
    <lineage>
        <taxon>Bacteria</taxon>
        <taxon>Bacillati</taxon>
        <taxon>Actinomycetota</taxon>
        <taxon>Actinomycetes</taxon>
        <taxon>Catenulisporales</taxon>
        <taxon>Actinospicaceae</taxon>
        <taxon>Actinospica</taxon>
    </lineage>
</organism>
<dbReference type="InterPro" id="IPR023393">
    <property type="entry name" value="START-like_dom_sf"/>
</dbReference>
<keyword evidence="2" id="KW-1185">Reference proteome</keyword>
<evidence type="ECO:0000313" key="1">
    <source>
        <dbReference type="EMBL" id="MBR7828474.1"/>
    </source>
</evidence>
<dbReference type="EMBL" id="JAGSOH010000057">
    <property type="protein sequence ID" value="MBR7828474.1"/>
    <property type="molecule type" value="Genomic_DNA"/>
</dbReference>
<reference evidence="1" key="1">
    <citation type="submission" date="2021-04" db="EMBL/GenBank/DDBJ databases">
        <title>Genome based classification of Actinospica acidithermotolerans sp. nov., an actinobacterium isolated from an Indonesian hot spring.</title>
        <authorList>
            <person name="Kusuma A.B."/>
            <person name="Putra K.E."/>
            <person name="Nafisah S."/>
            <person name="Loh J."/>
            <person name="Nouioui I."/>
            <person name="Goodfellow M."/>
        </authorList>
    </citation>
    <scope>NUCLEOTIDE SEQUENCE</scope>
    <source>
        <strain evidence="1">MGRD01-02</strain>
    </source>
</reference>
<dbReference type="SUPFAM" id="SSF55961">
    <property type="entry name" value="Bet v1-like"/>
    <property type="match status" value="1"/>
</dbReference>
<name>A0A941EG41_9ACTN</name>
<comment type="caution">
    <text evidence="1">The sequence shown here is derived from an EMBL/GenBank/DDBJ whole genome shotgun (WGS) entry which is preliminary data.</text>
</comment>
<dbReference type="Gene3D" id="3.30.530.20">
    <property type="match status" value="1"/>
</dbReference>
<evidence type="ECO:0000313" key="2">
    <source>
        <dbReference type="Proteomes" id="UP000676325"/>
    </source>
</evidence>
<sequence length="156" mass="16956">MNRVSVSIRVQADAETVWTALTDWESQSAWMTATTVRTVDGDGRGVGGRIEAFTGFGRFGFLDTMEVTEWRPPSWCEVWHTGKVVRGTGAFEIVQAADPAAGSTLTWFEDLDIPGGELGAIGFMLVRPLFEFGVLHSLRKFAALVESRSQGSTAAP</sequence>
<dbReference type="InterPro" id="IPR019587">
    <property type="entry name" value="Polyketide_cyclase/dehydratase"/>
</dbReference>
<gene>
    <name evidence="1" type="ORF">KDK95_19340</name>
</gene>
<dbReference type="Pfam" id="PF10604">
    <property type="entry name" value="Polyketide_cyc2"/>
    <property type="match status" value="1"/>
</dbReference>
<dbReference type="CDD" id="cd07812">
    <property type="entry name" value="SRPBCC"/>
    <property type="match status" value="1"/>
</dbReference>
<proteinExistence type="predicted"/>
<protein>
    <submittedName>
        <fullName evidence="1">SRPBCC family protein</fullName>
    </submittedName>
</protein>